<dbReference type="AlphaFoldDB" id="A0A0A9BI86"/>
<sequence length="56" mass="6960">MNIIHISYQMWWHMHIQIHFICIRLVEKTCLLLPFSLVQIHHCFWELRSGMKQKIK</sequence>
<reference evidence="1" key="1">
    <citation type="submission" date="2014-09" db="EMBL/GenBank/DDBJ databases">
        <authorList>
            <person name="Magalhaes I.L.F."/>
            <person name="Oliveira U."/>
            <person name="Santos F.R."/>
            <person name="Vidigal T.H.D.A."/>
            <person name="Brescovit A.D."/>
            <person name="Santos A.J."/>
        </authorList>
    </citation>
    <scope>NUCLEOTIDE SEQUENCE</scope>
    <source>
        <tissue evidence="1">Shoot tissue taken approximately 20 cm above the soil surface</tissue>
    </source>
</reference>
<evidence type="ECO:0000313" key="1">
    <source>
        <dbReference type="EMBL" id="JAD63654.1"/>
    </source>
</evidence>
<organism evidence="1">
    <name type="scientific">Arundo donax</name>
    <name type="common">Giant reed</name>
    <name type="synonym">Donax arundinaceus</name>
    <dbReference type="NCBI Taxonomy" id="35708"/>
    <lineage>
        <taxon>Eukaryota</taxon>
        <taxon>Viridiplantae</taxon>
        <taxon>Streptophyta</taxon>
        <taxon>Embryophyta</taxon>
        <taxon>Tracheophyta</taxon>
        <taxon>Spermatophyta</taxon>
        <taxon>Magnoliopsida</taxon>
        <taxon>Liliopsida</taxon>
        <taxon>Poales</taxon>
        <taxon>Poaceae</taxon>
        <taxon>PACMAD clade</taxon>
        <taxon>Arundinoideae</taxon>
        <taxon>Arundineae</taxon>
        <taxon>Arundo</taxon>
    </lineage>
</organism>
<reference evidence="1" key="2">
    <citation type="journal article" date="2015" name="Data Brief">
        <title>Shoot transcriptome of the giant reed, Arundo donax.</title>
        <authorList>
            <person name="Barrero R.A."/>
            <person name="Guerrero F.D."/>
            <person name="Moolhuijzen P."/>
            <person name="Goolsby J.A."/>
            <person name="Tidwell J."/>
            <person name="Bellgard S.E."/>
            <person name="Bellgard M.I."/>
        </authorList>
    </citation>
    <scope>NUCLEOTIDE SEQUENCE</scope>
    <source>
        <tissue evidence="1">Shoot tissue taken approximately 20 cm above the soil surface</tissue>
    </source>
</reference>
<protein>
    <submittedName>
        <fullName evidence="1">Uncharacterized protein</fullName>
    </submittedName>
</protein>
<name>A0A0A9BI86_ARUDO</name>
<accession>A0A0A9BI86</accession>
<proteinExistence type="predicted"/>
<dbReference type="EMBL" id="GBRH01234241">
    <property type="protein sequence ID" value="JAD63654.1"/>
    <property type="molecule type" value="Transcribed_RNA"/>
</dbReference>